<evidence type="ECO:0000256" key="8">
    <source>
        <dbReference type="ARBA" id="ARBA00022840"/>
    </source>
</evidence>
<evidence type="ECO:0000256" key="6">
    <source>
        <dbReference type="ARBA" id="ARBA00022741"/>
    </source>
</evidence>
<dbReference type="Pfam" id="PF00989">
    <property type="entry name" value="PAS"/>
    <property type="match status" value="2"/>
</dbReference>
<dbReference type="Gene3D" id="1.10.287.130">
    <property type="match status" value="1"/>
</dbReference>
<evidence type="ECO:0000259" key="12">
    <source>
        <dbReference type="PROSITE" id="PS50110"/>
    </source>
</evidence>
<evidence type="ECO:0000256" key="1">
    <source>
        <dbReference type="ARBA" id="ARBA00000085"/>
    </source>
</evidence>
<dbReference type="NCBIfam" id="TIGR00229">
    <property type="entry name" value="sensory_box"/>
    <property type="match status" value="2"/>
</dbReference>
<gene>
    <name evidence="15" type="ORF">GCM10020369_70850</name>
</gene>
<feature type="domain" description="Histidine kinase" evidence="11">
    <location>
        <begin position="385"/>
        <end position="612"/>
    </location>
</feature>
<dbReference type="EC" id="2.7.13.3" evidence="3"/>
<organism evidence="15 16">
    <name type="scientific">Cryptosporangium minutisporangium</name>
    <dbReference type="NCBI Taxonomy" id="113569"/>
    <lineage>
        <taxon>Bacteria</taxon>
        <taxon>Bacillati</taxon>
        <taxon>Actinomycetota</taxon>
        <taxon>Actinomycetes</taxon>
        <taxon>Cryptosporangiales</taxon>
        <taxon>Cryptosporangiaceae</taxon>
        <taxon>Cryptosporangium</taxon>
    </lineage>
</organism>
<dbReference type="EMBL" id="BAAAYN010000051">
    <property type="protein sequence ID" value="GAA3395951.1"/>
    <property type="molecule type" value="Genomic_DNA"/>
</dbReference>
<dbReference type="SMART" id="SM00387">
    <property type="entry name" value="HATPase_c"/>
    <property type="match status" value="1"/>
</dbReference>
<evidence type="ECO:0000313" key="15">
    <source>
        <dbReference type="EMBL" id="GAA3395951.1"/>
    </source>
</evidence>
<keyword evidence="5" id="KW-0808">Transferase</keyword>
<dbReference type="InterPro" id="IPR011006">
    <property type="entry name" value="CheY-like_superfamily"/>
</dbReference>
<keyword evidence="16" id="KW-1185">Reference proteome</keyword>
<comment type="subcellular location">
    <subcellularLocation>
        <location evidence="2">Cell membrane</location>
    </subcellularLocation>
</comment>
<dbReference type="SMART" id="SM00448">
    <property type="entry name" value="REC"/>
    <property type="match status" value="1"/>
</dbReference>
<feature type="domain" description="PAS" evidence="13">
    <location>
        <begin position="14"/>
        <end position="62"/>
    </location>
</feature>
<dbReference type="PROSITE" id="PS50112">
    <property type="entry name" value="PAS"/>
    <property type="match status" value="3"/>
</dbReference>
<dbReference type="InterPro" id="IPR003594">
    <property type="entry name" value="HATPase_dom"/>
</dbReference>
<dbReference type="InterPro" id="IPR035965">
    <property type="entry name" value="PAS-like_dom_sf"/>
</dbReference>
<dbReference type="GO" id="GO:0016301">
    <property type="term" value="F:kinase activity"/>
    <property type="evidence" value="ECO:0007669"/>
    <property type="project" value="UniProtKB-KW"/>
</dbReference>
<sequence>MGTLSFAAPLWDDEHRPAALLALDEDGQVALADASAAELFDCPADVLVGRPLADLLAPPDQEYSAHGLLRAEVGAVATTPFRRPDGSVFTVTVTCGALTGTDGVRTALSLRPTEGFGAAQSWLAGIVRSARDAIIGESLDGRVTSWNAAAEQLYGYTEQEMLGHRMSELYPASSASEEEEILRRISEGQSVEVYEAQRLHRDGHRMMVELSVSPVTDAAGRIVGAARVSRDVTARHRDEAKFRWLLDATTLAIVGVNGDGMIQLINAEAQRVFGYTADELRGQPVEILLPEDVRERHVQHRAIYATDPRMRRMGEGLQLAARRKDGSEFPAEISLASIATDEGLLIAATVHDVSARLEQEAEHRRLENELQRSQRLDSLGQLAGGVAHDFNNVLAIISTHASILEEDIEESAAPALDGAREAVAQVLAAAERGARLTKQLLAFGRREILRPEIFDLNDVVRDVQRMLTGTLGADVVLSAELSARPAAVSADLGRVEQVLVNLAVNARDAMPAGGSLSMHIDQTVLGPVEAASHGLDRGQYVRLRVTDTGTGMASEVAERAFEPFFTTKAEGQGTGLGLASVYGIVTQAGGAIALDSELGVGTTVTILLPSADDVALDDTAQPDPDADAAGRPGYGTILLVDDERELRASIETILVRAGYTVLSAASGAEAVELAASYRGPLDLLLTDITMPGLSGREVADQVRSLHPTVQVLYMSGFAQRLLTSKGTIDPEVTLIEKPFNRRDLLAAIEEVLRLPV</sequence>
<accession>A0ABP6T9L2</accession>
<dbReference type="InterPro" id="IPR036097">
    <property type="entry name" value="HisK_dim/P_sf"/>
</dbReference>
<keyword evidence="6" id="KW-0547">Nucleotide-binding</keyword>
<keyword evidence="4 10" id="KW-0597">Phosphoprotein</keyword>
<dbReference type="InterPro" id="IPR000014">
    <property type="entry name" value="PAS"/>
</dbReference>
<feature type="domain" description="Response regulatory" evidence="12">
    <location>
        <begin position="636"/>
        <end position="752"/>
    </location>
</feature>
<feature type="modified residue" description="4-aspartylphosphate" evidence="10">
    <location>
        <position position="687"/>
    </location>
</feature>
<dbReference type="Pfam" id="PF00072">
    <property type="entry name" value="Response_reg"/>
    <property type="match status" value="1"/>
</dbReference>
<comment type="catalytic activity">
    <reaction evidence="1">
        <text>ATP + protein L-histidine = ADP + protein N-phospho-L-histidine.</text>
        <dbReference type="EC" id="2.7.13.3"/>
    </reaction>
</comment>
<dbReference type="PROSITE" id="PS50113">
    <property type="entry name" value="PAC"/>
    <property type="match status" value="1"/>
</dbReference>
<dbReference type="SUPFAM" id="SSF55874">
    <property type="entry name" value="ATPase domain of HSP90 chaperone/DNA topoisomerase II/histidine kinase"/>
    <property type="match status" value="1"/>
</dbReference>
<dbReference type="RefSeq" id="WP_345732645.1">
    <property type="nucleotide sequence ID" value="NZ_BAAAYN010000051.1"/>
</dbReference>
<evidence type="ECO:0000259" key="11">
    <source>
        <dbReference type="PROSITE" id="PS50109"/>
    </source>
</evidence>
<evidence type="ECO:0000256" key="10">
    <source>
        <dbReference type="PROSITE-ProRule" id="PRU00169"/>
    </source>
</evidence>
<evidence type="ECO:0000259" key="14">
    <source>
        <dbReference type="PROSITE" id="PS50113"/>
    </source>
</evidence>
<evidence type="ECO:0000313" key="16">
    <source>
        <dbReference type="Proteomes" id="UP001501676"/>
    </source>
</evidence>
<dbReference type="PANTHER" id="PTHR43065:SF42">
    <property type="entry name" value="TWO-COMPONENT SENSOR PPRA"/>
    <property type="match status" value="1"/>
</dbReference>
<dbReference type="InterPro" id="IPR000700">
    <property type="entry name" value="PAS-assoc_C"/>
</dbReference>
<dbReference type="Pfam" id="PF02518">
    <property type="entry name" value="HATPase_c"/>
    <property type="match status" value="1"/>
</dbReference>
<dbReference type="Gene3D" id="3.40.50.2300">
    <property type="match status" value="1"/>
</dbReference>
<dbReference type="CDD" id="cd00082">
    <property type="entry name" value="HisKA"/>
    <property type="match status" value="1"/>
</dbReference>
<dbReference type="Proteomes" id="UP001501676">
    <property type="component" value="Unassembled WGS sequence"/>
</dbReference>
<reference evidence="16" key="1">
    <citation type="journal article" date="2019" name="Int. J. Syst. Evol. Microbiol.">
        <title>The Global Catalogue of Microorganisms (GCM) 10K type strain sequencing project: providing services to taxonomists for standard genome sequencing and annotation.</title>
        <authorList>
            <consortium name="The Broad Institute Genomics Platform"/>
            <consortium name="The Broad Institute Genome Sequencing Center for Infectious Disease"/>
            <person name="Wu L."/>
            <person name="Ma J."/>
        </authorList>
    </citation>
    <scope>NUCLEOTIDE SEQUENCE [LARGE SCALE GENOMIC DNA]</scope>
    <source>
        <strain evidence="16">JCM 9458</strain>
    </source>
</reference>
<evidence type="ECO:0000256" key="4">
    <source>
        <dbReference type="ARBA" id="ARBA00022553"/>
    </source>
</evidence>
<dbReference type="SMART" id="SM00086">
    <property type="entry name" value="PAC"/>
    <property type="match status" value="2"/>
</dbReference>
<dbReference type="CDD" id="cd00130">
    <property type="entry name" value="PAS"/>
    <property type="match status" value="3"/>
</dbReference>
<dbReference type="InterPro" id="IPR013656">
    <property type="entry name" value="PAS_4"/>
</dbReference>
<dbReference type="SMART" id="SM00091">
    <property type="entry name" value="PAS"/>
    <property type="match status" value="3"/>
</dbReference>
<feature type="domain" description="PAS" evidence="13">
    <location>
        <begin position="119"/>
        <end position="189"/>
    </location>
</feature>
<dbReference type="InterPro" id="IPR013767">
    <property type="entry name" value="PAS_fold"/>
</dbReference>
<feature type="domain" description="PAC" evidence="14">
    <location>
        <begin position="192"/>
        <end position="244"/>
    </location>
</feature>
<comment type="caution">
    <text evidence="15">The sequence shown here is derived from an EMBL/GenBank/DDBJ whole genome shotgun (WGS) entry which is preliminary data.</text>
</comment>
<evidence type="ECO:0000256" key="3">
    <source>
        <dbReference type="ARBA" id="ARBA00012438"/>
    </source>
</evidence>
<keyword evidence="7 15" id="KW-0418">Kinase</keyword>
<evidence type="ECO:0000259" key="13">
    <source>
        <dbReference type="PROSITE" id="PS50112"/>
    </source>
</evidence>
<evidence type="ECO:0000256" key="7">
    <source>
        <dbReference type="ARBA" id="ARBA00022777"/>
    </source>
</evidence>
<evidence type="ECO:0000256" key="2">
    <source>
        <dbReference type="ARBA" id="ARBA00004236"/>
    </source>
</evidence>
<dbReference type="SUPFAM" id="SSF52172">
    <property type="entry name" value="CheY-like"/>
    <property type="match status" value="1"/>
</dbReference>
<dbReference type="PROSITE" id="PS50109">
    <property type="entry name" value="HIS_KIN"/>
    <property type="match status" value="1"/>
</dbReference>
<dbReference type="InterPro" id="IPR036890">
    <property type="entry name" value="HATPase_C_sf"/>
</dbReference>
<dbReference type="SUPFAM" id="SSF55785">
    <property type="entry name" value="PYP-like sensor domain (PAS domain)"/>
    <property type="match status" value="3"/>
</dbReference>
<protein>
    <recommendedName>
        <fullName evidence="3">histidine kinase</fullName>
        <ecNumber evidence="3">2.7.13.3</ecNumber>
    </recommendedName>
</protein>
<dbReference type="Gene3D" id="3.30.565.10">
    <property type="entry name" value="Histidine kinase-like ATPase, C-terminal domain"/>
    <property type="match status" value="1"/>
</dbReference>
<feature type="domain" description="PAS" evidence="13">
    <location>
        <begin position="238"/>
        <end position="292"/>
    </location>
</feature>
<dbReference type="Pfam" id="PF00512">
    <property type="entry name" value="HisKA"/>
    <property type="match status" value="1"/>
</dbReference>
<dbReference type="InterPro" id="IPR001789">
    <property type="entry name" value="Sig_transdc_resp-reg_receiver"/>
</dbReference>
<keyword evidence="8" id="KW-0067">ATP-binding</keyword>
<keyword evidence="9" id="KW-0902">Two-component regulatory system</keyword>
<evidence type="ECO:0000256" key="9">
    <source>
        <dbReference type="ARBA" id="ARBA00023012"/>
    </source>
</evidence>
<dbReference type="InterPro" id="IPR003661">
    <property type="entry name" value="HisK_dim/P_dom"/>
</dbReference>
<dbReference type="PANTHER" id="PTHR43065">
    <property type="entry name" value="SENSOR HISTIDINE KINASE"/>
    <property type="match status" value="1"/>
</dbReference>
<dbReference type="Pfam" id="PF08448">
    <property type="entry name" value="PAS_4"/>
    <property type="match status" value="1"/>
</dbReference>
<dbReference type="InterPro" id="IPR004358">
    <property type="entry name" value="Sig_transdc_His_kin-like_C"/>
</dbReference>
<dbReference type="PROSITE" id="PS50110">
    <property type="entry name" value="RESPONSE_REGULATORY"/>
    <property type="match status" value="1"/>
</dbReference>
<dbReference type="InterPro" id="IPR005467">
    <property type="entry name" value="His_kinase_dom"/>
</dbReference>
<evidence type="ECO:0000256" key="5">
    <source>
        <dbReference type="ARBA" id="ARBA00022679"/>
    </source>
</evidence>
<dbReference type="SUPFAM" id="SSF47384">
    <property type="entry name" value="Homodimeric domain of signal transducing histidine kinase"/>
    <property type="match status" value="1"/>
</dbReference>
<name>A0ABP6T9L2_9ACTN</name>
<dbReference type="PRINTS" id="PR00344">
    <property type="entry name" value="BCTRLSENSOR"/>
</dbReference>
<dbReference type="Gene3D" id="3.30.450.20">
    <property type="entry name" value="PAS domain"/>
    <property type="match status" value="3"/>
</dbReference>
<proteinExistence type="predicted"/>
<dbReference type="SMART" id="SM00388">
    <property type="entry name" value="HisKA"/>
    <property type="match status" value="1"/>
</dbReference>
<dbReference type="InterPro" id="IPR001610">
    <property type="entry name" value="PAC"/>
</dbReference>